<feature type="binding site" evidence="7">
    <location>
        <position position="193"/>
    </location>
    <ligand>
        <name>glyoxylate</name>
        <dbReference type="ChEBI" id="CHEBI:36655"/>
    </ligand>
</feature>
<keyword evidence="2 7" id="KW-0285">Flavoprotein</keyword>
<reference evidence="9 10" key="1">
    <citation type="submission" date="2019-05" db="EMBL/GenBank/DDBJ databases">
        <authorList>
            <person name="Pankratov T."/>
            <person name="Grouzdev D."/>
        </authorList>
    </citation>
    <scope>NUCLEOTIDE SEQUENCE [LARGE SCALE GENOMIC DNA]</scope>
    <source>
        <strain evidence="9 10">KEBCLARHB70R</strain>
    </source>
</reference>
<feature type="binding site" evidence="7">
    <location>
        <position position="184"/>
    </location>
    <ligand>
        <name>FMN</name>
        <dbReference type="ChEBI" id="CHEBI:58210"/>
    </ligand>
</feature>
<dbReference type="SUPFAM" id="SSF51395">
    <property type="entry name" value="FMN-linked oxidoreductases"/>
    <property type="match status" value="1"/>
</dbReference>
<dbReference type="PROSITE" id="PS00557">
    <property type="entry name" value="FMN_HYDROXY_ACID_DH_1"/>
    <property type="match status" value="1"/>
</dbReference>
<dbReference type="InterPro" id="IPR000262">
    <property type="entry name" value="FMN-dep_DH"/>
</dbReference>
<dbReference type="GO" id="GO:0004459">
    <property type="term" value="F:L-lactate dehydrogenase (NAD+) activity"/>
    <property type="evidence" value="ECO:0007669"/>
    <property type="project" value="TreeGrafter"/>
</dbReference>
<accession>A0A5R9J583</accession>
<feature type="binding site" evidence="7">
    <location>
        <position position="306"/>
    </location>
    <ligand>
        <name>glyoxylate</name>
        <dbReference type="ChEBI" id="CHEBI:36655"/>
    </ligand>
</feature>
<evidence type="ECO:0000256" key="3">
    <source>
        <dbReference type="ARBA" id="ARBA00022643"/>
    </source>
</evidence>
<comment type="cofactor">
    <cofactor evidence="1">
        <name>FMN</name>
        <dbReference type="ChEBI" id="CHEBI:58210"/>
    </cofactor>
</comment>
<evidence type="ECO:0000256" key="7">
    <source>
        <dbReference type="PIRSR" id="PIRSR000138-2"/>
    </source>
</evidence>
<sequence>MPADAATANPLTHRSEFASGLRPRRHRHLLRHVLNLEDFERMVEHRLPRAVFGYVSGGAEAGVTYQHNREVFAQWRFITRILRDVSRRSTATTLFGRTYAAPFAIAPMGASAVVGYDADNRMARAAMDANIPFILSANSITPLEELAQTNPHAWFAAYQKPAAENIQAMCERVAAAGYDVFMLTVDVPVGSNRENNIRTGYTMPLRPTPRLALDGLSHPRWLAGTGLRTVLKRGVPAISNIDPTQRPTIFSRTLGGVTGHAAFAWEQAELIRRHWKGRFVLKGILSKEDARIARESGVDGIVVSNHGGRQLDGSVSPMDVLSEIRAETGDMTVFADSGFRRGTDVLKALALGAHCVLIGRPFLFAAALAGEAGVEHAIKLLSREIDTDMALLGVSAVDQVDASVLR</sequence>
<dbReference type="PIRSF" id="PIRSF000138">
    <property type="entry name" value="Al-hdrx_acd_dh"/>
    <property type="match status" value="1"/>
</dbReference>
<evidence type="ECO:0000259" key="8">
    <source>
        <dbReference type="PROSITE" id="PS51349"/>
    </source>
</evidence>
<feature type="domain" description="FMN hydroxy acid dehydrogenase" evidence="8">
    <location>
        <begin position="28"/>
        <end position="406"/>
    </location>
</feature>
<comment type="caution">
    <text evidence="9">The sequence shown here is derived from an EMBL/GenBank/DDBJ whole genome shotgun (WGS) entry which is preliminary data.</text>
</comment>
<keyword evidence="4" id="KW-0560">Oxidoreductase</keyword>
<evidence type="ECO:0000256" key="6">
    <source>
        <dbReference type="PIRSR" id="PIRSR000138-1"/>
    </source>
</evidence>
<dbReference type="CDD" id="cd02809">
    <property type="entry name" value="alpha_hydroxyacid_oxid_FMN"/>
    <property type="match status" value="1"/>
</dbReference>
<gene>
    <name evidence="9" type="ORF">FE263_14490</name>
</gene>
<feature type="active site" description="Proton acceptor" evidence="6">
    <location>
        <position position="306"/>
    </location>
</feature>
<feature type="binding site" evidence="7">
    <location>
        <begin position="107"/>
        <end position="109"/>
    </location>
    <ligand>
        <name>FMN</name>
        <dbReference type="ChEBI" id="CHEBI:58210"/>
    </ligand>
</feature>
<dbReference type="EMBL" id="VCDI01000005">
    <property type="protein sequence ID" value="TLU71677.1"/>
    <property type="molecule type" value="Genomic_DNA"/>
</dbReference>
<feature type="binding site" evidence="7">
    <location>
        <position position="136"/>
    </location>
    <ligand>
        <name>FMN</name>
        <dbReference type="ChEBI" id="CHEBI:58210"/>
    </ligand>
</feature>
<dbReference type="InterPro" id="IPR037396">
    <property type="entry name" value="FMN_HAD"/>
</dbReference>
<dbReference type="GO" id="GO:0005886">
    <property type="term" value="C:plasma membrane"/>
    <property type="evidence" value="ECO:0007669"/>
    <property type="project" value="TreeGrafter"/>
</dbReference>
<feature type="binding site" evidence="7">
    <location>
        <begin position="336"/>
        <end position="340"/>
    </location>
    <ligand>
        <name>FMN</name>
        <dbReference type="ChEBI" id="CHEBI:58210"/>
    </ligand>
</feature>
<proteinExistence type="inferred from homology"/>
<evidence type="ECO:0000313" key="9">
    <source>
        <dbReference type="EMBL" id="TLU71677.1"/>
    </source>
</evidence>
<keyword evidence="10" id="KW-1185">Reference proteome</keyword>
<evidence type="ECO:0000256" key="2">
    <source>
        <dbReference type="ARBA" id="ARBA00022630"/>
    </source>
</evidence>
<feature type="binding site" evidence="7">
    <location>
        <position position="282"/>
    </location>
    <ligand>
        <name>FMN</name>
        <dbReference type="ChEBI" id="CHEBI:58210"/>
    </ligand>
</feature>
<dbReference type="GO" id="GO:0010181">
    <property type="term" value="F:FMN binding"/>
    <property type="evidence" value="ECO:0007669"/>
    <property type="project" value="InterPro"/>
</dbReference>
<dbReference type="Pfam" id="PF01070">
    <property type="entry name" value="FMN_dh"/>
    <property type="match status" value="1"/>
</dbReference>
<dbReference type="InterPro" id="IPR013785">
    <property type="entry name" value="Aldolase_TIM"/>
</dbReference>
<comment type="similarity">
    <text evidence="5">Belongs to the FMN-dependent alpha-hydroxy acid dehydrogenase family.</text>
</comment>
<evidence type="ECO:0000256" key="4">
    <source>
        <dbReference type="ARBA" id="ARBA00023002"/>
    </source>
</evidence>
<dbReference type="AlphaFoldDB" id="A0A5R9J583"/>
<dbReference type="PANTHER" id="PTHR10578">
    <property type="entry name" value="S -2-HYDROXY-ACID OXIDASE-RELATED"/>
    <property type="match status" value="1"/>
</dbReference>
<protein>
    <submittedName>
        <fullName evidence="9">Alpha-hydroxy-acid oxidizing protein</fullName>
    </submittedName>
</protein>
<dbReference type="PANTHER" id="PTHR10578:SF107">
    <property type="entry name" value="2-HYDROXYACID OXIDASE 1"/>
    <property type="match status" value="1"/>
</dbReference>
<evidence type="ECO:0000256" key="1">
    <source>
        <dbReference type="ARBA" id="ARBA00001917"/>
    </source>
</evidence>
<name>A0A5R9J583_9PROT</name>
<feature type="binding site" evidence="7">
    <location>
        <position position="304"/>
    </location>
    <ligand>
        <name>FMN</name>
        <dbReference type="ChEBI" id="CHEBI:58210"/>
    </ligand>
</feature>
<dbReference type="RefSeq" id="WP_138326747.1">
    <property type="nucleotide sequence ID" value="NZ_VCDI01000005.1"/>
</dbReference>
<feature type="binding site" evidence="7">
    <location>
        <position position="158"/>
    </location>
    <ligand>
        <name>FMN</name>
        <dbReference type="ChEBI" id="CHEBI:58210"/>
    </ligand>
</feature>
<dbReference type="Gene3D" id="3.20.20.70">
    <property type="entry name" value="Aldolase class I"/>
    <property type="match status" value="1"/>
</dbReference>
<organism evidence="9 10">
    <name type="scientific">Lichenicoccus roseus</name>
    <dbReference type="NCBI Taxonomy" id="2683649"/>
    <lineage>
        <taxon>Bacteria</taxon>
        <taxon>Pseudomonadati</taxon>
        <taxon>Pseudomonadota</taxon>
        <taxon>Alphaproteobacteria</taxon>
        <taxon>Acetobacterales</taxon>
        <taxon>Acetobacteraceae</taxon>
        <taxon>Lichenicoccus</taxon>
    </lineage>
</organism>
<feature type="binding site" evidence="7">
    <location>
        <begin position="359"/>
        <end position="360"/>
    </location>
    <ligand>
        <name>FMN</name>
        <dbReference type="ChEBI" id="CHEBI:58210"/>
    </ligand>
</feature>
<dbReference type="OrthoDB" id="9770452at2"/>
<dbReference type="Proteomes" id="UP000305654">
    <property type="component" value="Unassembled WGS sequence"/>
</dbReference>
<evidence type="ECO:0000313" key="10">
    <source>
        <dbReference type="Proteomes" id="UP000305654"/>
    </source>
</evidence>
<keyword evidence="3 7" id="KW-0288">FMN</keyword>
<feature type="binding site" evidence="7">
    <location>
        <position position="54"/>
    </location>
    <ligand>
        <name>glyoxylate</name>
        <dbReference type="ChEBI" id="CHEBI:36655"/>
    </ligand>
</feature>
<dbReference type="InterPro" id="IPR008259">
    <property type="entry name" value="FMN_hydac_DH_AS"/>
</dbReference>
<dbReference type="GO" id="GO:0009060">
    <property type="term" value="P:aerobic respiration"/>
    <property type="evidence" value="ECO:0007669"/>
    <property type="project" value="TreeGrafter"/>
</dbReference>
<evidence type="ECO:0000256" key="5">
    <source>
        <dbReference type="ARBA" id="ARBA00024042"/>
    </source>
</evidence>
<dbReference type="InterPro" id="IPR012133">
    <property type="entry name" value="Alpha-hydoxy_acid_DH_FMN"/>
</dbReference>
<dbReference type="PROSITE" id="PS51349">
    <property type="entry name" value="FMN_HYDROXY_ACID_DH_2"/>
    <property type="match status" value="1"/>
</dbReference>
<feature type="binding site" evidence="7">
    <location>
        <position position="309"/>
    </location>
    <ligand>
        <name>glyoxylate</name>
        <dbReference type="ChEBI" id="CHEBI:36655"/>
    </ligand>
</feature>